<proteinExistence type="predicted"/>
<reference evidence="1" key="1">
    <citation type="submission" date="2013-10" db="EMBL/GenBank/DDBJ databases">
        <title>Draft genome sequence of Clostridium botulinum type B strain Osaka05.</title>
        <authorList>
            <person name="Sakaguchi Y."/>
            <person name="Hosomi K."/>
            <person name="Uchiyama J."/>
            <person name="Ogura Y."/>
            <person name="Sakaguchi M."/>
            <person name="Kohda T."/>
            <person name="Mukamoto M."/>
            <person name="Misawa N."/>
            <person name="Matsuzaki S."/>
            <person name="Hayashi T."/>
            <person name="Kozaki S."/>
        </authorList>
    </citation>
    <scope>NUCLEOTIDE SEQUENCE</scope>
    <source>
        <strain evidence="1">Osaka05</strain>
    </source>
</reference>
<organism evidence="1">
    <name type="scientific">Clostridium botulinum B str. Osaka05</name>
    <dbReference type="NCBI Taxonomy" id="1407017"/>
    <lineage>
        <taxon>Bacteria</taxon>
        <taxon>Bacillati</taxon>
        <taxon>Bacillota</taxon>
        <taxon>Clostridia</taxon>
        <taxon>Eubacteriales</taxon>
        <taxon>Clostridiaceae</taxon>
        <taxon>Clostridium</taxon>
    </lineage>
</organism>
<sequence length="115" mass="13308">MSKEFKENNKKILGSKVKVKSTNDNRKTVRVPKKIYNELTSHTVHSTKAQLISEVLTSFTNEYEQNKELLKDFGELDTIPIKISNDDFKILKIIKFETDDTYTNIIASAISYYLD</sequence>
<evidence type="ECO:0000313" key="1">
    <source>
        <dbReference type="EMBL" id="BAO04932.1"/>
    </source>
</evidence>
<dbReference type="AlphaFoldDB" id="A0A060N503"/>
<gene>
    <name evidence="1" type="ORF">CBO05P1_213</name>
</gene>
<accession>A0A060N503</accession>
<protein>
    <submittedName>
        <fullName evidence="1">Uncharacterized protein</fullName>
    </submittedName>
</protein>
<dbReference type="RefSeq" id="WP_051394095.1">
    <property type="nucleotide sequence ID" value="NZ_BA000058.1"/>
</dbReference>
<dbReference type="EMBL" id="BA000058">
    <property type="protein sequence ID" value="BAO04932.1"/>
    <property type="molecule type" value="Genomic_DNA"/>
</dbReference>
<name>A0A060N503_CLOBO</name>
<dbReference type="Proteomes" id="UP000054164">
    <property type="component" value="Unassembled WGS sequence"/>
</dbReference>
<dbReference type="HOGENOM" id="CLU_149904_0_0_9"/>